<comment type="caution">
    <text evidence="5">The sequence shown here is derived from an EMBL/GenBank/DDBJ whole genome shotgun (WGS) entry which is preliminary data.</text>
</comment>
<proteinExistence type="predicted"/>
<dbReference type="Pfam" id="PF00808">
    <property type="entry name" value="CBFD_NFYB_HMF"/>
    <property type="match status" value="1"/>
</dbReference>
<comment type="subcellular location">
    <subcellularLocation>
        <location evidence="1">Nucleus</location>
    </subcellularLocation>
</comment>
<feature type="region of interest" description="Disordered" evidence="3">
    <location>
        <begin position="1"/>
        <end position="42"/>
    </location>
</feature>
<dbReference type="InterPro" id="IPR009072">
    <property type="entry name" value="Histone-fold"/>
</dbReference>
<dbReference type="InterPro" id="IPR050568">
    <property type="entry name" value="Transcr_DNA_Rep_Reg"/>
</dbReference>
<dbReference type="GO" id="GO:0046982">
    <property type="term" value="F:protein heterodimerization activity"/>
    <property type="evidence" value="ECO:0007669"/>
    <property type="project" value="InterPro"/>
</dbReference>
<sequence length="205" mass="22111">MAGSLRGSSTKKTSAAGSGRVQKKAPAKSSVTSKSSAGSGSVYTGTAKGVTQLPAARVKRIIKEDKDVQMVGNEAVFLISVATEMFLESFTAKAFNLSKLEKRKTVSYKDLATAVTQHDSLEFLQDVVPKTLTLTAALEKQRIAKEKEENVTLEEDEDEVEQEANGQGEESEEENQRSVSEGDVNSSRVISDDDELSGPDDMDED</sequence>
<gene>
    <name evidence="5" type="ORF">BGZ65_011496</name>
</gene>
<dbReference type="AlphaFoldDB" id="A0A9P6MAK3"/>
<dbReference type="CDD" id="cd23645">
    <property type="entry name" value="HFD_Dpb3-like"/>
    <property type="match status" value="1"/>
</dbReference>
<accession>A0A9P6MAK3</accession>
<feature type="compositionally biased region" description="Acidic residues" evidence="3">
    <location>
        <begin position="151"/>
        <end position="162"/>
    </location>
</feature>
<feature type="compositionally biased region" description="Polar residues" evidence="3">
    <location>
        <begin position="1"/>
        <end position="16"/>
    </location>
</feature>
<evidence type="ECO:0000259" key="4">
    <source>
        <dbReference type="Pfam" id="PF00808"/>
    </source>
</evidence>
<feature type="region of interest" description="Disordered" evidence="3">
    <location>
        <begin position="147"/>
        <end position="205"/>
    </location>
</feature>
<reference evidence="5" key="1">
    <citation type="journal article" date="2020" name="Fungal Divers.">
        <title>Resolving the Mortierellaceae phylogeny through synthesis of multi-gene phylogenetics and phylogenomics.</title>
        <authorList>
            <person name="Vandepol N."/>
            <person name="Liber J."/>
            <person name="Desiro A."/>
            <person name="Na H."/>
            <person name="Kennedy M."/>
            <person name="Barry K."/>
            <person name="Grigoriev I.V."/>
            <person name="Miller A.N."/>
            <person name="O'Donnell K."/>
            <person name="Stajich J.E."/>
            <person name="Bonito G."/>
        </authorList>
    </citation>
    <scope>NUCLEOTIDE SEQUENCE</scope>
    <source>
        <strain evidence="5">MES-2147</strain>
    </source>
</reference>
<feature type="domain" description="Transcription factor CBF/NF-Y/archaeal histone" evidence="4">
    <location>
        <begin position="52"/>
        <end position="115"/>
    </location>
</feature>
<evidence type="ECO:0000256" key="1">
    <source>
        <dbReference type="ARBA" id="ARBA00004123"/>
    </source>
</evidence>
<feature type="compositionally biased region" description="Acidic residues" evidence="3">
    <location>
        <begin position="192"/>
        <end position="205"/>
    </location>
</feature>
<evidence type="ECO:0000313" key="6">
    <source>
        <dbReference type="Proteomes" id="UP000749646"/>
    </source>
</evidence>
<evidence type="ECO:0000313" key="5">
    <source>
        <dbReference type="EMBL" id="KAF9985189.1"/>
    </source>
</evidence>
<dbReference type="InterPro" id="IPR003958">
    <property type="entry name" value="CBFA_NFYB_domain"/>
</dbReference>
<keyword evidence="6" id="KW-1185">Reference proteome</keyword>
<organism evidence="5 6">
    <name type="scientific">Modicella reniformis</name>
    <dbReference type="NCBI Taxonomy" id="1440133"/>
    <lineage>
        <taxon>Eukaryota</taxon>
        <taxon>Fungi</taxon>
        <taxon>Fungi incertae sedis</taxon>
        <taxon>Mucoromycota</taxon>
        <taxon>Mortierellomycotina</taxon>
        <taxon>Mortierellomycetes</taxon>
        <taxon>Mortierellales</taxon>
        <taxon>Mortierellaceae</taxon>
        <taxon>Modicella</taxon>
    </lineage>
</organism>
<dbReference type="PANTHER" id="PTHR10252">
    <property type="entry name" value="HISTONE-LIKE TRANSCRIPTION FACTOR CCAAT-RELATED"/>
    <property type="match status" value="1"/>
</dbReference>
<feature type="compositionally biased region" description="Low complexity" evidence="3">
    <location>
        <begin position="27"/>
        <end position="42"/>
    </location>
</feature>
<dbReference type="EMBL" id="JAAAHW010003317">
    <property type="protein sequence ID" value="KAF9985189.1"/>
    <property type="molecule type" value="Genomic_DNA"/>
</dbReference>
<evidence type="ECO:0000256" key="3">
    <source>
        <dbReference type="SAM" id="MobiDB-lite"/>
    </source>
</evidence>
<protein>
    <recommendedName>
        <fullName evidence="4">Transcription factor CBF/NF-Y/archaeal histone domain-containing protein</fullName>
    </recommendedName>
</protein>
<dbReference type="SUPFAM" id="SSF47113">
    <property type="entry name" value="Histone-fold"/>
    <property type="match status" value="1"/>
</dbReference>
<dbReference type="PANTHER" id="PTHR10252:SF54">
    <property type="entry name" value="CHROMATIN ACCESSIBILITY COMPLEX PROTEIN 1"/>
    <property type="match status" value="1"/>
</dbReference>
<dbReference type="Proteomes" id="UP000749646">
    <property type="component" value="Unassembled WGS sequence"/>
</dbReference>
<name>A0A9P6MAK3_9FUNG</name>
<dbReference type="Gene3D" id="1.10.20.10">
    <property type="entry name" value="Histone, subunit A"/>
    <property type="match status" value="1"/>
</dbReference>
<keyword evidence="2" id="KW-0539">Nucleus</keyword>
<dbReference type="OrthoDB" id="636685at2759"/>
<evidence type="ECO:0000256" key="2">
    <source>
        <dbReference type="ARBA" id="ARBA00023242"/>
    </source>
</evidence>
<dbReference type="GO" id="GO:0008623">
    <property type="term" value="C:CHRAC"/>
    <property type="evidence" value="ECO:0007669"/>
    <property type="project" value="TreeGrafter"/>
</dbReference>
<dbReference type="GO" id="GO:0006261">
    <property type="term" value="P:DNA-templated DNA replication"/>
    <property type="evidence" value="ECO:0007669"/>
    <property type="project" value="TreeGrafter"/>
</dbReference>